<keyword evidence="2" id="KW-1185">Reference proteome</keyword>
<gene>
    <name evidence="1" type="ORF">BES34_007670</name>
</gene>
<evidence type="ECO:0000313" key="1">
    <source>
        <dbReference type="EMBL" id="PNV75510.1"/>
    </source>
</evidence>
<dbReference type="RefSeq" id="WP_010413280.1">
    <property type="nucleotide sequence ID" value="NZ_MCRM02000006.1"/>
</dbReference>
<dbReference type="EMBL" id="MCRM02000006">
    <property type="protein sequence ID" value="PNV75510.1"/>
    <property type="molecule type" value="Genomic_DNA"/>
</dbReference>
<proteinExistence type="predicted"/>
<dbReference type="Proteomes" id="UP000094669">
    <property type="component" value="Unassembled WGS sequence"/>
</dbReference>
<organism evidence="1 2">
    <name type="scientific">Leptospira inadai serovar Lyme</name>
    <dbReference type="NCBI Taxonomy" id="293084"/>
    <lineage>
        <taxon>Bacteria</taxon>
        <taxon>Pseudomonadati</taxon>
        <taxon>Spirochaetota</taxon>
        <taxon>Spirochaetia</taxon>
        <taxon>Leptospirales</taxon>
        <taxon>Leptospiraceae</taxon>
        <taxon>Leptospira</taxon>
    </lineage>
</organism>
<reference evidence="1" key="1">
    <citation type="submission" date="2018-01" db="EMBL/GenBank/DDBJ databases">
        <title>Genomic characterization of Leptospira inadai serogroup Lyme isolated from captured rat in Brazil and comparative analysis with human reference strain.</title>
        <authorList>
            <person name="Moreno L.Z."/>
            <person name="Loureiro A.P."/>
            <person name="Miraglia F."/>
            <person name="Kremer F.S."/>
            <person name="Eslabao M.R."/>
            <person name="Dellagostin O.A."/>
            <person name="Lilenbaum W."/>
            <person name="Moreno A.M."/>
        </authorList>
    </citation>
    <scope>NUCLEOTIDE SEQUENCE [LARGE SCALE GENOMIC DNA]</scope>
    <source>
        <strain evidence="1">M34/99</strain>
    </source>
</reference>
<comment type="caution">
    <text evidence="1">The sequence shown here is derived from an EMBL/GenBank/DDBJ whole genome shotgun (WGS) entry which is preliminary data.</text>
</comment>
<dbReference type="PANTHER" id="PTHR39473:SF1">
    <property type="entry name" value="DINB-LIKE DOMAIN-CONTAINING PROTEIN"/>
    <property type="match status" value="1"/>
</dbReference>
<accession>A0ABX4YK41</accession>
<dbReference type="PANTHER" id="PTHR39473">
    <property type="match status" value="1"/>
</dbReference>
<evidence type="ECO:0008006" key="3">
    <source>
        <dbReference type="Google" id="ProtNLM"/>
    </source>
</evidence>
<protein>
    <recommendedName>
        <fullName evidence="3">DinB family protein</fullName>
    </recommendedName>
</protein>
<name>A0ABX4YK41_9LEPT</name>
<evidence type="ECO:0000313" key="2">
    <source>
        <dbReference type="Proteomes" id="UP000094669"/>
    </source>
</evidence>
<sequence length="181" mass="20453">MRVKSSNLVESLSAVLLQLADVIAKVSTDQYSLALPVLCGSSVGKHVRHSLEFVEALLKGRETEIVSYDRRERNLLYEKSPIAASERLVELASTLCARTWSGPMRLSYTANPYSGEEGRTESFWERELLYVQEHTIHHDAMIRIALEHLGTKDVPNSFGFAFSTIQFERSKPILSDWDPVI</sequence>